<evidence type="ECO:0000256" key="1">
    <source>
        <dbReference type="ARBA" id="ARBA00001947"/>
    </source>
</evidence>
<comment type="similarity">
    <text evidence="2">Belongs to the peptidase M14 family.</text>
</comment>
<dbReference type="PANTHER" id="PTHR12756">
    <property type="entry name" value="CYTOSOLIC CARBOXYPEPTIDASE"/>
    <property type="match status" value="1"/>
</dbReference>
<feature type="active site" description="Proton donor/acceptor" evidence="2">
    <location>
        <position position="336"/>
    </location>
</feature>
<accession>A0A1A9RUR9</accession>
<organism evidence="4 5">
    <name type="scientific">Eikenella longinqua</name>
    <dbReference type="NCBI Taxonomy" id="1795827"/>
    <lineage>
        <taxon>Bacteria</taxon>
        <taxon>Pseudomonadati</taxon>
        <taxon>Pseudomonadota</taxon>
        <taxon>Betaproteobacteria</taxon>
        <taxon>Neisseriales</taxon>
        <taxon>Neisseriaceae</taxon>
        <taxon>Eikenella</taxon>
    </lineage>
</organism>
<dbReference type="RefSeq" id="WP_067594008.1">
    <property type="nucleotide sequence ID" value="NZ_LXSL01000028.1"/>
</dbReference>
<feature type="domain" description="Peptidase M14" evidence="3">
    <location>
        <begin position="105"/>
        <end position="375"/>
    </location>
</feature>
<dbReference type="GO" id="GO:0006508">
    <property type="term" value="P:proteolysis"/>
    <property type="evidence" value="ECO:0007669"/>
    <property type="project" value="InterPro"/>
</dbReference>
<comment type="cofactor">
    <cofactor evidence="1">
        <name>Zn(2+)</name>
        <dbReference type="ChEBI" id="CHEBI:29105"/>
    </cofactor>
</comment>
<comment type="caution">
    <text evidence="4">The sequence shown here is derived from an EMBL/GenBank/DDBJ whole genome shotgun (WGS) entry which is preliminary data.</text>
</comment>
<evidence type="ECO:0000313" key="5">
    <source>
        <dbReference type="Proteomes" id="UP000077885"/>
    </source>
</evidence>
<dbReference type="SUPFAM" id="SSF53187">
    <property type="entry name" value="Zn-dependent exopeptidases"/>
    <property type="match status" value="1"/>
</dbReference>
<dbReference type="SMART" id="SM00631">
    <property type="entry name" value="Zn_pept"/>
    <property type="match status" value="1"/>
</dbReference>
<dbReference type="GO" id="GO:0008270">
    <property type="term" value="F:zinc ion binding"/>
    <property type="evidence" value="ECO:0007669"/>
    <property type="project" value="InterPro"/>
</dbReference>
<dbReference type="Pfam" id="PF00246">
    <property type="entry name" value="Peptidase_M14"/>
    <property type="match status" value="1"/>
</dbReference>
<dbReference type="PANTHER" id="PTHR12756:SF11">
    <property type="entry name" value="CYTOSOLIC CARBOXYPEPTIDASE 1"/>
    <property type="match status" value="1"/>
</dbReference>
<dbReference type="GO" id="GO:0004181">
    <property type="term" value="F:metallocarboxypeptidase activity"/>
    <property type="evidence" value="ECO:0007669"/>
    <property type="project" value="InterPro"/>
</dbReference>
<dbReference type="InterPro" id="IPR000834">
    <property type="entry name" value="Peptidase_M14"/>
</dbReference>
<sequence>MPKISSNFDAGAISVIDSADSQNIRLALRGDNAAPFSQWFYFRLQGAAYQPCHIRIENAGAASYPEGWEGYQATASYDRSNWFRVPTRYENGVLTIEHTPLAGSVYYAYFEPYSHEQHLNLLGDAQGSGLCQIDDLGSTLQGRDLNLLTIGHQAASDLKIWLTARQHPGESMAEWFIEGFLSRLLDHQDPTARALLDRATFYVVPNMNPDGASLGNQRTNAAGADLNREWQNPSPERSPEVYAVRQKMHETGVDLFLDIHGEETLPYVFVSGAEGNPSYSPRIAALEAAFKTALQQASPDFQDEHGYPKAAPGQANLAIAKSYVGETFGCLSYTLEMPFKDNINLPDDDFGWNGQRSLRLGEAILSAILAVCPQLRDTGKTA</sequence>
<dbReference type="Gene3D" id="2.60.40.3120">
    <property type="match status" value="1"/>
</dbReference>
<dbReference type="Proteomes" id="UP000077885">
    <property type="component" value="Unassembled WGS sequence"/>
</dbReference>
<dbReference type="OrthoDB" id="5490902at2"/>
<reference evidence="5" key="1">
    <citation type="submission" date="2016-05" db="EMBL/GenBank/DDBJ databases">
        <title>Draft genome of Corynebacterium afermentans subsp. afermentans LCDC 88199T.</title>
        <authorList>
            <person name="Bernier A.-M."/>
            <person name="Bernard K."/>
        </authorList>
    </citation>
    <scope>NUCLEOTIDE SEQUENCE [LARGE SCALE GENOMIC DNA]</scope>
    <source>
        <strain evidence="5">NML02-A-017</strain>
    </source>
</reference>
<dbReference type="Pfam" id="PF18027">
    <property type="entry name" value="Pepdidase_M14_N"/>
    <property type="match status" value="1"/>
</dbReference>
<proteinExistence type="inferred from homology"/>
<name>A0A1A9RUR9_9NEIS</name>
<keyword evidence="5" id="KW-1185">Reference proteome</keyword>
<gene>
    <name evidence="4" type="ORF">A7P95_08570</name>
</gene>
<evidence type="ECO:0000313" key="4">
    <source>
        <dbReference type="EMBL" id="OAM26799.1"/>
    </source>
</evidence>
<dbReference type="STRING" id="1795827.A7P95_08570"/>
<evidence type="ECO:0000256" key="2">
    <source>
        <dbReference type="PROSITE-ProRule" id="PRU01379"/>
    </source>
</evidence>
<dbReference type="CDD" id="cd06234">
    <property type="entry name" value="M14_PaCCP-like"/>
    <property type="match status" value="1"/>
</dbReference>
<dbReference type="InterPro" id="IPR040626">
    <property type="entry name" value="Pepdidase_M14_N"/>
</dbReference>
<dbReference type="Gene3D" id="3.40.630.10">
    <property type="entry name" value="Zn peptidases"/>
    <property type="match status" value="1"/>
</dbReference>
<dbReference type="AlphaFoldDB" id="A0A1A9RUR9"/>
<dbReference type="PROSITE" id="PS52035">
    <property type="entry name" value="PEPTIDASE_M14"/>
    <property type="match status" value="1"/>
</dbReference>
<dbReference type="EMBL" id="LXSL01000028">
    <property type="protein sequence ID" value="OAM26799.1"/>
    <property type="molecule type" value="Genomic_DNA"/>
</dbReference>
<protein>
    <recommendedName>
        <fullName evidence="3">Peptidase M14 domain-containing protein</fullName>
    </recommendedName>
</protein>
<evidence type="ECO:0000259" key="3">
    <source>
        <dbReference type="PROSITE" id="PS52035"/>
    </source>
</evidence>
<dbReference type="InterPro" id="IPR050821">
    <property type="entry name" value="Cytosolic_carboxypeptidase"/>
</dbReference>